<dbReference type="SUPFAM" id="SSF50692">
    <property type="entry name" value="ADC-like"/>
    <property type="match status" value="1"/>
</dbReference>
<keyword evidence="2" id="KW-0677">Repeat</keyword>
<dbReference type="PANTHER" id="PTHR23077">
    <property type="entry name" value="AAA-FAMILY ATPASE"/>
    <property type="match status" value="1"/>
</dbReference>
<dbReference type="InterPro" id="IPR027417">
    <property type="entry name" value="P-loop_NTPase"/>
</dbReference>
<keyword evidence="3 5" id="KW-0547">Nucleotide-binding</keyword>
<dbReference type="Gene3D" id="2.40.40.20">
    <property type="match status" value="1"/>
</dbReference>
<proteinExistence type="inferred from homology"/>
<dbReference type="SUPFAM" id="SSF54585">
    <property type="entry name" value="Cdc48 domain 2-like"/>
    <property type="match status" value="1"/>
</dbReference>
<dbReference type="InterPro" id="IPR003960">
    <property type="entry name" value="ATPase_AAA_CS"/>
</dbReference>
<dbReference type="RefSeq" id="WP_169565190.1">
    <property type="nucleotide sequence ID" value="NZ_JAAXYH010000012.1"/>
</dbReference>
<dbReference type="SMART" id="SM01073">
    <property type="entry name" value="CDC48_N"/>
    <property type="match status" value="1"/>
</dbReference>
<name>A0A972G8I6_9GAMM</name>
<reference evidence="9" key="1">
    <citation type="submission" date="2020-04" db="EMBL/GenBank/DDBJ databases">
        <title>Description of Shewanella salipaludis sp. nov., isolated from a salt marsh.</title>
        <authorList>
            <person name="Park S."/>
            <person name="Yoon J.-H."/>
        </authorList>
    </citation>
    <scope>NUCLEOTIDE SEQUENCE</scope>
    <source>
        <strain evidence="9">SHSM-M6</strain>
    </source>
</reference>
<evidence type="ECO:0000256" key="3">
    <source>
        <dbReference type="ARBA" id="ARBA00022741"/>
    </source>
</evidence>
<dbReference type="InterPro" id="IPR003593">
    <property type="entry name" value="AAA+_ATPase"/>
</dbReference>
<dbReference type="PANTHER" id="PTHR23077:SF171">
    <property type="entry name" value="NUCLEAR VALOSIN-CONTAINING PROTEIN-LIKE"/>
    <property type="match status" value="1"/>
</dbReference>
<dbReference type="CDD" id="cd19511">
    <property type="entry name" value="RecA-like_CDC48_r2-like"/>
    <property type="match status" value="1"/>
</dbReference>
<dbReference type="AlphaFoldDB" id="A0A972G8I6"/>
<dbReference type="Pfam" id="PF00004">
    <property type="entry name" value="AAA"/>
    <property type="match status" value="2"/>
</dbReference>
<feature type="domain" description="CDC48 N-terminal subdomain" evidence="8">
    <location>
        <begin position="10"/>
        <end position="94"/>
    </location>
</feature>
<dbReference type="GO" id="GO:0005737">
    <property type="term" value="C:cytoplasm"/>
    <property type="evidence" value="ECO:0007669"/>
    <property type="project" value="UniProtKB-ARBA"/>
</dbReference>
<dbReference type="GO" id="GO:0016887">
    <property type="term" value="F:ATP hydrolysis activity"/>
    <property type="evidence" value="ECO:0007669"/>
    <property type="project" value="InterPro"/>
</dbReference>
<evidence type="ECO:0000256" key="2">
    <source>
        <dbReference type="ARBA" id="ARBA00022737"/>
    </source>
</evidence>
<feature type="domain" description="AAA+ ATPase" evidence="6">
    <location>
        <begin position="486"/>
        <end position="624"/>
    </location>
</feature>
<evidence type="ECO:0000256" key="5">
    <source>
        <dbReference type="RuleBase" id="RU003651"/>
    </source>
</evidence>
<keyword evidence="10" id="KW-1185">Reference proteome</keyword>
<comment type="caution">
    <text evidence="9">The sequence shown here is derived from an EMBL/GenBank/DDBJ whole genome shotgun (WGS) entry which is preliminary data.</text>
</comment>
<evidence type="ECO:0000256" key="4">
    <source>
        <dbReference type="ARBA" id="ARBA00022840"/>
    </source>
</evidence>
<evidence type="ECO:0000313" key="10">
    <source>
        <dbReference type="Proteomes" id="UP000737113"/>
    </source>
</evidence>
<dbReference type="InterPro" id="IPR041569">
    <property type="entry name" value="AAA_lid_3"/>
</dbReference>
<evidence type="ECO:0000313" key="9">
    <source>
        <dbReference type="EMBL" id="NMH66465.1"/>
    </source>
</evidence>
<dbReference type="InterPro" id="IPR003338">
    <property type="entry name" value="CDC4_N-term_subdom"/>
</dbReference>
<dbReference type="Gene3D" id="3.40.50.300">
    <property type="entry name" value="P-loop containing nucleotide triphosphate hydrolases"/>
    <property type="match status" value="2"/>
</dbReference>
<dbReference type="Pfam" id="PF02359">
    <property type="entry name" value="CDC48_N"/>
    <property type="match status" value="1"/>
</dbReference>
<dbReference type="SUPFAM" id="SSF52540">
    <property type="entry name" value="P-loop containing nucleoside triphosphate hydrolases"/>
    <property type="match status" value="2"/>
</dbReference>
<dbReference type="EMBL" id="JAAXYH010000012">
    <property type="protein sequence ID" value="NMH66465.1"/>
    <property type="molecule type" value="Genomic_DNA"/>
</dbReference>
<dbReference type="InterPro" id="IPR050168">
    <property type="entry name" value="AAA_ATPase_domain"/>
</dbReference>
<evidence type="ECO:0000256" key="1">
    <source>
        <dbReference type="ARBA" id="ARBA00009833"/>
    </source>
</evidence>
<evidence type="ECO:0000259" key="8">
    <source>
        <dbReference type="SMART" id="SM01073"/>
    </source>
</evidence>
<gene>
    <name evidence="9" type="ORF">HC757_15000</name>
</gene>
<dbReference type="PROSITE" id="PS00674">
    <property type="entry name" value="AAA"/>
    <property type="match status" value="1"/>
</dbReference>
<evidence type="ECO:0000259" key="6">
    <source>
        <dbReference type="SMART" id="SM00382"/>
    </source>
</evidence>
<keyword evidence="4 5" id="KW-0067">ATP-binding</keyword>
<dbReference type="Proteomes" id="UP000737113">
    <property type="component" value="Unassembled WGS sequence"/>
</dbReference>
<protein>
    <submittedName>
        <fullName evidence="9">CDC48 family AAA ATPase</fullName>
    </submittedName>
</protein>
<dbReference type="InterPro" id="IPR005938">
    <property type="entry name" value="AAA_ATPase_CDC48"/>
</dbReference>
<dbReference type="Pfam" id="PF02933">
    <property type="entry name" value="CDC48_2"/>
    <property type="match status" value="1"/>
</dbReference>
<dbReference type="SMART" id="SM01072">
    <property type="entry name" value="CDC48_2"/>
    <property type="match status" value="1"/>
</dbReference>
<dbReference type="InterPro" id="IPR009010">
    <property type="entry name" value="Asp_de-COase-like_dom_sf"/>
</dbReference>
<dbReference type="NCBIfam" id="TIGR01243">
    <property type="entry name" value="CDC48"/>
    <property type="match status" value="1"/>
</dbReference>
<dbReference type="InterPro" id="IPR029067">
    <property type="entry name" value="CDC48_domain_2-like_sf"/>
</dbReference>
<feature type="domain" description="CDC48" evidence="7">
    <location>
        <begin position="107"/>
        <end position="172"/>
    </location>
</feature>
<dbReference type="Gene3D" id="3.10.330.10">
    <property type="match status" value="1"/>
</dbReference>
<evidence type="ECO:0000259" key="7">
    <source>
        <dbReference type="SMART" id="SM01072"/>
    </source>
</evidence>
<dbReference type="FunFam" id="2.40.40.20:FF:000007">
    <property type="entry name" value="AAA family ATPase"/>
    <property type="match status" value="1"/>
</dbReference>
<dbReference type="InterPro" id="IPR004201">
    <property type="entry name" value="Cdc48_dom2"/>
</dbReference>
<dbReference type="FunFam" id="1.10.8.60:FF:000057">
    <property type="entry name" value="AAA family ATPase, CDC48 subfamily"/>
    <property type="match status" value="1"/>
</dbReference>
<organism evidence="9 10">
    <name type="scientific">Shewanella salipaludis</name>
    <dbReference type="NCBI Taxonomy" id="2723052"/>
    <lineage>
        <taxon>Bacteria</taxon>
        <taxon>Pseudomonadati</taxon>
        <taxon>Pseudomonadota</taxon>
        <taxon>Gammaproteobacteria</taxon>
        <taxon>Alteromonadales</taxon>
        <taxon>Shewanellaceae</taxon>
        <taxon>Shewanella</taxon>
    </lineage>
</organism>
<dbReference type="SMART" id="SM00382">
    <property type="entry name" value="AAA"/>
    <property type="match status" value="2"/>
</dbReference>
<dbReference type="FunFam" id="3.40.50.300:FF:000012">
    <property type="entry name" value="Transitional endoplasmic reticulum ATPase"/>
    <property type="match status" value="1"/>
</dbReference>
<dbReference type="GO" id="GO:0005524">
    <property type="term" value="F:ATP binding"/>
    <property type="evidence" value="ECO:0007669"/>
    <property type="project" value="UniProtKB-KW"/>
</dbReference>
<dbReference type="InterPro" id="IPR003959">
    <property type="entry name" value="ATPase_AAA_core"/>
</dbReference>
<dbReference type="Gene3D" id="1.10.8.60">
    <property type="match status" value="2"/>
</dbReference>
<dbReference type="Pfam" id="PF17862">
    <property type="entry name" value="AAA_lid_3"/>
    <property type="match status" value="2"/>
</dbReference>
<accession>A0A972G8I6</accession>
<feature type="domain" description="AAA+ ATPase" evidence="6">
    <location>
        <begin position="213"/>
        <end position="349"/>
    </location>
</feature>
<dbReference type="FunFam" id="3.40.50.300:FF:000018">
    <property type="entry name" value="Cell division control 48"/>
    <property type="match status" value="1"/>
</dbReference>
<sequence length="718" mass="78184">MNDKSTSPLKLQVAEALSKDVGRTYARMGPEDMQRLGLEVGDIVTVAGKRQTVAKVMLCYKAMREQSCIQLDGISRHNAGVGLGDRVEVSRADACPAQQLTLTPVNQAPTDKDLNYIGSLVDGLVVTQGDLMRVSLFGRRAIDFRVKSTTPKTAVVIGHNTELIISEQREESSATTISYEDVGGIKSQLQRIREMIELPLRFPELFEQLGIDAPKGVLLYGPPGCGKTLIARIIAHETDANFFSVSGAEVIHKFYGESEAHLRKIFDEAGRKGPSIIFLDEIDAIAPRRDQVTGEVEKRVVAQLLALMDGLNRRQNVIVIAATNLPNALDPALRRPGRFDREISIPIPDRDGRLQILEIHSRGMPLAEDVKLNRLADMTHGFVGADLEALCREAAMSSLRELLPNINLSLSSIPYEQLASLQVKMDDFLVALREVEPSAIREVFVEIPNVCWDDVGGLTEVKQQLIEAIEWPLNYPQLFEQSGVRPPKGLLLCGPAGVGKTLIAKAVANESGVNVISIKGPALISKFVGESEKGVREIFHKARQAAPCIVFFDEIDALIPVRSNSGSDSHVAERVLSQFLAEMDGIDDLKGVFILGATNRSDLIDPAMLRPGRFDQLIQIPLPDIQARTAILDIHLREKSLAPGVDSRNLAERTAGYSGAEVAGLCNRAALLAIRRVVDAAGGDPGCECKVLIGQEDFELVLAQMGKHPGAARPTGQD</sequence>
<comment type="similarity">
    <text evidence="1">Belongs to the AAA ATPase family. CDC48 subfamily.</text>
</comment>